<evidence type="ECO:0000256" key="3">
    <source>
        <dbReference type="ARBA" id="ARBA00022840"/>
    </source>
</evidence>
<comment type="similarity">
    <text evidence="1">Belongs to the heat shock protein 70 family.</text>
</comment>
<proteinExistence type="inferred from homology"/>
<dbReference type="PROSITE" id="PS00297">
    <property type="entry name" value="HSP70_1"/>
    <property type="match status" value="1"/>
</dbReference>
<dbReference type="InterPro" id="IPR013126">
    <property type="entry name" value="Hsp_70_fam"/>
</dbReference>
<dbReference type="SUPFAM" id="SSF100920">
    <property type="entry name" value="Heat shock protein 70kD (HSP70), peptide-binding domain"/>
    <property type="match status" value="1"/>
</dbReference>
<keyword evidence="3" id="KW-0067">ATP-binding</keyword>
<dbReference type="AlphaFoldDB" id="A0A8S4C1T7"/>
<accession>A0A8S4C1T7</accession>
<organism evidence="4 5">
    <name type="scientific">Hyalomma marginatum</name>
    <dbReference type="NCBI Taxonomy" id="34627"/>
    <lineage>
        <taxon>Eukaryota</taxon>
        <taxon>Metazoa</taxon>
        <taxon>Ecdysozoa</taxon>
        <taxon>Arthropoda</taxon>
        <taxon>Chelicerata</taxon>
        <taxon>Arachnida</taxon>
        <taxon>Acari</taxon>
        <taxon>Parasitiformes</taxon>
        <taxon>Ixodida</taxon>
        <taxon>Ixodoidea</taxon>
        <taxon>Ixodidae</taxon>
        <taxon>Hyalomminae</taxon>
        <taxon>Hyalomma</taxon>
    </lineage>
</organism>
<keyword evidence="2" id="KW-0547">Nucleotide-binding</keyword>
<dbReference type="InterPro" id="IPR029047">
    <property type="entry name" value="HSP70_peptide-bd_sf"/>
</dbReference>
<dbReference type="PROSITE" id="PS00329">
    <property type="entry name" value="HSP70_2"/>
    <property type="match status" value="1"/>
</dbReference>
<dbReference type="GO" id="GO:0140662">
    <property type="term" value="F:ATP-dependent protein folding chaperone"/>
    <property type="evidence" value="ECO:0007669"/>
    <property type="project" value="InterPro"/>
</dbReference>
<protein>
    <submittedName>
        <fullName evidence="4">Chaperone protein HscA</fullName>
    </submittedName>
</protein>
<dbReference type="Gene3D" id="2.60.34.10">
    <property type="entry name" value="Substrate Binding Domain Of DNAk, Chain A, domain 1"/>
    <property type="match status" value="1"/>
</dbReference>
<keyword evidence="5" id="KW-1185">Reference proteome</keyword>
<dbReference type="Gene3D" id="3.30.420.40">
    <property type="match status" value="2"/>
</dbReference>
<dbReference type="GO" id="GO:0005524">
    <property type="term" value="F:ATP binding"/>
    <property type="evidence" value="ECO:0007669"/>
    <property type="project" value="UniProtKB-KW"/>
</dbReference>
<evidence type="ECO:0000256" key="1">
    <source>
        <dbReference type="ARBA" id="ARBA00007381"/>
    </source>
</evidence>
<dbReference type="EMBL" id="CAJVAF010000320">
    <property type="protein sequence ID" value="CAG7597117.1"/>
    <property type="molecule type" value="Genomic_DNA"/>
</dbReference>
<comment type="caution">
    <text evidence="4">The sequence shown here is derived from an EMBL/GenBank/DDBJ whole genome shotgun (WGS) entry which is preliminary data.</text>
</comment>
<dbReference type="SUPFAM" id="SSF53067">
    <property type="entry name" value="Actin-like ATPase domain"/>
    <property type="match status" value="2"/>
</dbReference>
<gene>
    <name evidence="4" type="ORF">MHYMCMPASI_00913</name>
</gene>
<reference evidence="4" key="1">
    <citation type="submission" date="2021-06" db="EMBL/GenBank/DDBJ databases">
        <authorList>
            <person name="Nardi T."/>
            <person name="Nardi T."/>
        </authorList>
    </citation>
    <scope>NUCLEOTIDE SEQUENCE</scope>
</reference>
<dbReference type="Gene3D" id="3.90.640.10">
    <property type="entry name" value="Actin, Chain A, domain 4"/>
    <property type="match status" value="1"/>
</dbReference>
<sequence length="499" mass="54686">MKLYNITEPSKAIPAIGIDLGTTNSLIAVKKEKAWVIADEHEDKILPSVVLYKDNSVIVGKGAVGLESSISSVKRLVGKGVEDIKTKDIVTKIHYNSDRNNILLDINGKPVSVVEVSAEILKALKQRAEKVLHQAVTKVVITVPAYFDDASRNATRAAAQLAELEVLRLINEPTAAALAYGLDKKCHGIFLVYDLGGGTFDISIVTKKEGVMQVIATAGDVSLGGDDFDLILFKLIKEKYQLTDQLNHQILIEIKAIRENLTVQPAWNGLFLKQHIHITRKEFEQAIDPLLRKTVKLMQRALKDAELRQEEIADIVLVGGATRTPAVKKIIKDFFNKEPLDEINPDEIVALGAAEHAHSLLNGNEDDSLLLDVTPLTLSIELMGEVVERIIPRNTPIPISITKTFTNYSAEQTGMKLNILQGEGETVASCRSLGTLELKGIPKIPAGEARIEITFIIDANGVLTVIACEKTQNIHQEITLNPTYGLSEETVLKLLKLSS</sequence>
<dbReference type="Proteomes" id="UP000837675">
    <property type="component" value="Unassembled WGS sequence"/>
</dbReference>
<evidence type="ECO:0000313" key="4">
    <source>
        <dbReference type="EMBL" id="CAG7597117.1"/>
    </source>
</evidence>
<name>A0A8S4C1T7_9ACAR</name>
<dbReference type="PANTHER" id="PTHR19375">
    <property type="entry name" value="HEAT SHOCK PROTEIN 70KDA"/>
    <property type="match status" value="1"/>
</dbReference>
<evidence type="ECO:0000256" key="2">
    <source>
        <dbReference type="ARBA" id="ARBA00022741"/>
    </source>
</evidence>
<dbReference type="InterPro" id="IPR043129">
    <property type="entry name" value="ATPase_NBD"/>
</dbReference>
<dbReference type="InterPro" id="IPR018181">
    <property type="entry name" value="Heat_shock_70_CS"/>
</dbReference>
<evidence type="ECO:0000313" key="5">
    <source>
        <dbReference type="Proteomes" id="UP000837675"/>
    </source>
</evidence>
<dbReference type="PRINTS" id="PR00301">
    <property type="entry name" value="HEATSHOCK70"/>
</dbReference>
<dbReference type="Pfam" id="PF00012">
    <property type="entry name" value="HSP70"/>
    <property type="match status" value="1"/>
</dbReference>